<dbReference type="Proteomes" id="UP000236449">
    <property type="component" value="Unassembled WGS sequence"/>
</dbReference>
<keyword evidence="11" id="KW-0282">Flagellum</keyword>
<dbReference type="GO" id="GO:0006935">
    <property type="term" value="P:chemotaxis"/>
    <property type="evidence" value="ECO:0007669"/>
    <property type="project" value="UniProtKB-KW"/>
</dbReference>
<evidence type="ECO:0000256" key="5">
    <source>
        <dbReference type="ARBA" id="ARBA00022475"/>
    </source>
</evidence>
<keyword evidence="9" id="KW-0472">Membrane</keyword>
<dbReference type="InterPro" id="IPR053716">
    <property type="entry name" value="Flag_assembly_chemotaxis_eff"/>
</dbReference>
<evidence type="ECO:0000256" key="6">
    <source>
        <dbReference type="ARBA" id="ARBA00022500"/>
    </source>
</evidence>
<dbReference type="Gene3D" id="1.10.287.1700">
    <property type="match status" value="1"/>
</dbReference>
<keyword evidence="4" id="KW-0813">Transport</keyword>
<dbReference type="NCBIfam" id="TIGR02473">
    <property type="entry name" value="flagell_FliJ"/>
    <property type="match status" value="1"/>
</dbReference>
<sequence>MKNKIRAVGKLQQVEEQKRDRIGQRLDSMRQQHQHLTHQLELLSHLKSATGQSTFSALTLNSAILMNLNRVDIMLHKMLRHHEEEQAVMEAECNSVQEVLEHKHARVKGLEQVLDRWKKKQSYEKARREQKHIEDIINSRLRYKTL</sequence>
<comment type="similarity">
    <text evidence="2">Belongs to the FliJ family.</text>
</comment>
<evidence type="ECO:0000256" key="10">
    <source>
        <dbReference type="ARBA" id="ARBA00023225"/>
    </source>
</evidence>
<evidence type="ECO:0000256" key="9">
    <source>
        <dbReference type="ARBA" id="ARBA00023136"/>
    </source>
</evidence>
<comment type="caution">
    <text evidence="11">The sequence shown here is derived from an EMBL/GenBank/DDBJ whole genome shotgun (WGS) entry which is preliminary data.</text>
</comment>
<protein>
    <recommendedName>
        <fullName evidence="3">Flagellar FliJ protein</fullName>
    </recommendedName>
</protein>
<dbReference type="AlphaFoldDB" id="A0A2J8FYL4"/>
<evidence type="ECO:0000313" key="12">
    <source>
        <dbReference type="Proteomes" id="UP000236449"/>
    </source>
</evidence>
<name>A0A2J8FYL4_VIBDI</name>
<keyword evidence="11" id="KW-0969">Cilium</keyword>
<evidence type="ECO:0000256" key="3">
    <source>
        <dbReference type="ARBA" id="ARBA00020392"/>
    </source>
</evidence>
<dbReference type="RefSeq" id="WP_102967018.1">
    <property type="nucleotide sequence ID" value="NZ_POSJ01000016.1"/>
</dbReference>
<organism evidence="11 12">
    <name type="scientific">Vibrio diazotrophicus</name>
    <dbReference type="NCBI Taxonomy" id="685"/>
    <lineage>
        <taxon>Bacteria</taxon>
        <taxon>Pseudomonadati</taxon>
        <taxon>Pseudomonadota</taxon>
        <taxon>Gammaproteobacteria</taxon>
        <taxon>Vibrionales</taxon>
        <taxon>Vibrionaceae</taxon>
        <taxon>Vibrio</taxon>
    </lineage>
</organism>
<evidence type="ECO:0000256" key="8">
    <source>
        <dbReference type="ARBA" id="ARBA00022927"/>
    </source>
</evidence>
<keyword evidence="11" id="KW-0966">Cell projection</keyword>
<dbReference type="EMBL" id="POSK01000015">
    <property type="protein sequence ID" value="PNI02547.1"/>
    <property type="molecule type" value="Genomic_DNA"/>
</dbReference>
<evidence type="ECO:0000256" key="2">
    <source>
        <dbReference type="ARBA" id="ARBA00010004"/>
    </source>
</evidence>
<keyword evidence="5" id="KW-1003">Cell membrane</keyword>
<dbReference type="InterPro" id="IPR012823">
    <property type="entry name" value="Flagell_FliJ"/>
</dbReference>
<keyword evidence="8" id="KW-0653">Protein transport</keyword>
<keyword evidence="7" id="KW-1005">Bacterial flagellum biogenesis</keyword>
<evidence type="ECO:0000256" key="1">
    <source>
        <dbReference type="ARBA" id="ARBA00004413"/>
    </source>
</evidence>
<evidence type="ECO:0000256" key="4">
    <source>
        <dbReference type="ARBA" id="ARBA00022448"/>
    </source>
</evidence>
<keyword evidence="10" id="KW-1006">Bacterial flagellum protein export</keyword>
<dbReference type="OrthoDB" id="5815965at2"/>
<evidence type="ECO:0000313" key="11">
    <source>
        <dbReference type="EMBL" id="PNI02547.1"/>
    </source>
</evidence>
<dbReference type="GO" id="GO:0071973">
    <property type="term" value="P:bacterial-type flagellum-dependent cell motility"/>
    <property type="evidence" value="ECO:0007669"/>
    <property type="project" value="InterPro"/>
</dbReference>
<dbReference type="GO" id="GO:0044781">
    <property type="term" value="P:bacterial-type flagellum organization"/>
    <property type="evidence" value="ECO:0007669"/>
    <property type="project" value="UniProtKB-KW"/>
</dbReference>
<dbReference type="GO" id="GO:0005886">
    <property type="term" value="C:plasma membrane"/>
    <property type="evidence" value="ECO:0007669"/>
    <property type="project" value="UniProtKB-SubCell"/>
</dbReference>
<reference evidence="11 12" key="1">
    <citation type="submission" date="2018-01" db="EMBL/GenBank/DDBJ databases">
        <title>Draft genome sequences of six Vibrio diazotrophicus strains isolated from deep-sea sediments of the Baltic Sea.</title>
        <authorList>
            <person name="Castillo D."/>
            <person name="Vandieken V."/>
            <person name="Chiang O."/>
            <person name="Middelboe M."/>
        </authorList>
    </citation>
    <scope>NUCLEOTIDE SEQUENCE [LARGE SCALE GENOMIC DNA]</scope>
    <source>
        <strain evidence="11 12">60.27F</strain>
    </source>
</reference>
<gene>
    <name evidence="11" type="primary">fliJ</name>
    <name evidence="11" type="ORF">C1N32_18285</name>
</gene>
<keyword evidence="6" id="KW-0145">Chemotaxis</keyword>
<accession>A0A2J8FYL4</accession>
<evidence type="ECO:0000256" key="7">
    <source>
        <dbReference type="ARBA" id="ARBA00022795"/>
    </source>
</evidence>
<dbReference type="GO" id="GO:0015031">
    <property type="term" value="P:protein transport"/>
    <property type="evidence" value="ECO:0007669"/>
    <property type="project" value="UniProtKB-KW"/>
</dbReference>
<dbReference type="GO" id="GO:0009288">
    <property type="term" value="C:bacterial-type flagellum"/>
    <property type="evidence" value="ECO:0007669"/>
    <property type="project" value="InterPro"/>
</dbReference>
<dbReference type="Pfam" id="PF02050">
    <property type="entry name" value="FliJ"/>
    <property type="match status" value="1"/>
</dbReference>
<proteinExistence type="inferred from homology"/>
<comment type="subcellular location">
    <subcellularLocation>
        <location evidence="1">Cell membrane</location>
        <topology evidence="1">Peripheral membrane protein</topology>
        <orientation evidence="1">Cytoplasmic side</orientation>
    </subcellularLocation>
</comment>